<sequence length="714" mass="84676">MVNIKKDIFNDINKYKEAINVEIKEMSMKDESTIRDYYMNILESEDIYYIFYVLKISFLIKVKFVNRNILEKLNELLQMVSMTRNVIEIEYKKICLEFIKNHIINNDNIDIIITVLGHLDLNDQEIMYFRKFFGYSKIYNYYKNVNKMIFEKYFTTEELIVLIRLLDNHELCFLQLLPAITRINEYVTDSVVEKNIVSCCIILNSVILGSPKSFKDKDDYVISTISFLTNIFYDSKNFTFINLEDAKIILLTINNLTNSIKNNSRISNLSFGIYNESLEIYEQMTKGHTTVLEEYIVIGCLIKLIGIFYMVSYDIGCRMHDTDYLFNLIQDSDIEKPQYINDTEWKNIYEFFLSHKYETLDLIYPSTLEVIFKSDVLYLHLIKCSTPYDALLPLKNMLKEVDWSLLIALACSDKRSEYIRFLFNPVFFKNNATEHYEYIHIFIEAAFKNNDYDILLIVTHILVENHKDLIKKEDFLSLYVNLFLSNFSHSVNFTISYRREKLLNFFCENVTDKNTNNLILVILDFLTKHNITTPTKYVFTLIFLYSSRTNDISNETVIKLKDYTFKCIQFHSTILTSEFDKYNEELYFNIISNPHIKLYIVMLSLYMVNFNLKIDFTDEDLISCDHILYIKLIISLICYKRGQFDESYLEDIRKVLLKFIINSRNSHVSTLGMLIKESYKSILIENTEKADILAFYDNILEKLQTCLKKEKCIK</sequence>
<organism evidence="1 2">
    <name type="scientific">Hamiltosporidium magnivora</name>
    <dbReference type="NCBI Taxonomy" id="148818"/>
    <lineage>
        <taxon>Eukaryota</taxon>
        <taxon>Fungi</taxon>
        <taxon>Fungi incertae sedis</taxon>
        <taxon>Microsporidia</taxon>
        <taxon>Dubosqiidae</taxon>
        <taxon>Hamiltosporidium</taxon>
    </lineage>
</organism>
<gene>
    <name evidence="1" type="ORF">CWI39_1754p0010</name>
</gene>
<dbReference type="Proteomes" id="UP000293045">
    <property type="component" value="Unassembled WGS sequence"/>
</dbReference>
<proteinExistence type="predicted"/>
<dbReference type="VEuPathDB" id="MicrosporidiaDB:CWI36_1795p0010"/>
<comment type="caution">
    <text evidence="1">The sequence shown here is derived from an EMBL/GenBank/DDBJ whole genome shotgun (WGS) entry which is preliminary data.</text>
</comment>
<evidence type="ECO:0000313" key="2">
    <source>
        <dbReference type="Proteomes" id="UP000293045"/>
    </source>
</evidence>
<dbReference type="EMBL" id="PIXR01001754">
    <property type="protein sequence ID" value="TBU00214.1"/>
    <property type="molecule type" value="Genomic_DNA"/>
</dbReference>
<dbReference type="VEuPathDB" id="MicrosporidiaDB:CWI39_1754p0010"/>
<reference evidence="1 2" key="1">
    <citation type="submission" date="2017-12" db="EMBL/GenBank/DDBJ databases">
        <authorList>
            <person name="Pombert J.-F."/>
            <person name="Haag K.L."/>
            <person name="Ebert D."/>
        </authorList>
    </citation>
    <scope>NUCLEOTIDE SEQUENCE [LARGE SCALE GENOMIC DNA]</scope>
    <source>
        <strain evidence="1">IL-BN-2</strain>
    </source>
</reference>
<name>A0A4Q9KYY8_9MICR</name>
<protein>
    <submittedName>
        <fullName evidence="1">Uncharacterized protein</fullName>
    </submittedName>
</protein>
<accession>A0A4Q9KYY8</accession>
<dbReference type="AlphaFoldDB" id="A0A4Q9KYY8"/>
<evidence type="ECO:0000313" key="1">
    <source>
        <dbReference type="EMBL" id="TBU00214.1"/>
    </source>
</evidence>